<gene>
    <name evidence="4" type="ORF">EJ08DRAFT_11592</name>
</gene>
<comment type="caution">
    <text evidence="4">The sequence shown here is derived from an EMBL/GenBank/DDBJ whole genome shotgun (WGS) entry which is preliminary data.</text>
</comment>
<feature type="transmembrane region" description="Helical" evidence="2">
    <location>
        <begin position="40"/>
        <end position="60"/>
    </location>
</feature>
<dbReference type="PANTHER" id="PTHR34814">
    <property type="entry name" value="NITROSOGUANIDINE RESISTANCE PROTEIN SNG1"/>
    <property type="match status" value="1"/>
</dbReference>
<accession>A0A9P4U3N6</accession>
<dbReference type="Proteomes" id="UP000800235">
    <property type="component" value="Unassembled WGS sequence"/>
</dbReference>
<protein>
    <recommendedName>
        <fullName evidence="3">DUF3533 domain-containing protein</fullName>
    </recommendedName>
</protein>
<organism evidence="4 5">
    <name type="scientific">Tothia fuscella</name>
    <dbReference type="NCBI Taxonomy" id="1048955"/>
    <lineage>
        <taxon>Eukaryota</taxon>
        <taxon>Fungi</taxon>
        <taxon>Dikarya</taxon>
        <taxon>Ascomycota</taxon>
        <taxon>Pezizomycotina</taxon>
        <taxon>Dothideomycetes</taxon>
        <taxon>Pleosporomycetidae</taxon>
        <taxon>Venturiales</taxon>
        <taxon>Cylindrosympodiaceae</taxon>
        <taxon>Tothia</taxon>
    </lineage>
</organism>
<dbReference type="OrthoDB" id="2140105at2759"/>
<feature type="transmembrane region" description="Helical" evidence="2">
    <location>
        <begin position="303"/>
        <end position="327"/>
    </location>
</feature>
<reference evidence="4" key="1">
    <citation type="journal article" date="2020" name="Stud. Mycol.">
        <title>101 Dothideomycetes genomes: a test case for predicting lifestyles and emergence of pathogens.</title>
        <authorList>
            <person name="Haridas S."/>
            <person name="Albert R."/>
            <person name="Binder M."/>
            <person name="Bloem J."/>
            <person name="Labutti K."/>
            <person name="Salamov A."/>
            <person name="Andreopoulos B."/>
            <person name="Baker S."/>
            <person name="Barry K."/>
            <person name="Bills G."/>
            <person name="Bluhm B."/>
            <person name="Cannon C."/>
            <person name="Castanera R."/>
            <person name="Culley D."/>
            <person name="Daum C."/>
            <person name="Ezra D."/>
            <person name="Gonzalez J."/>
            <person name="Henrissat B."/>
            <person name="Kuo A."/>
            <person name="Liang C."/>
            <person name="Lipzen A."/>
            <person name="Lutzoni F."/>
            <person name="Magnuson J."/>
            <person name="Mondo S."/>
            <person name="Nolan M."/>
            <person name="Ohm R."/>
            <person name="Pangilinan J."/>
            <person name="Park H.-J."/>
            <person name="Ramirez L."/>
            <person name="Alfaro M."/>
            <person name="Sun H."/>
            <person name="Tritt A."/>
            <person name="Yoshinaga Y."/>
            <person name="Zwiers L.-H."/>
            <person name="Turgeon B."/>
            <person name="Goodwin S."/>
            <person name="Spatafora J."/>
            <person name="Crous P."/>
            <person name="Grigoriev I."/>
        </authorList>
    </citation>
    <scope>NUCLEOTIDE SEQUENCE</scope>
    <source>
        <strain evidence="4">CBS 130266</strain>
    </source>
</reference>
<dbReference type="GO" id="GO:0016020">
    <property type="term" value="C:membrane"/>
    <property type="evidence" value="ECO:0007669"/>
    <property type="project" value="TreeGrafter"/>
</dbReference>
<keyword evidence="5" id="KW-1185">Reference proteome</keyword>
<name>A0A9P4U3N6_9PEZI</name>
<proteinExistence type="predicted"/>
<dbReference type="PANTHER" id="PTHR34814:SF2">
    <property type="entry name" value="DUF3533 DOMAIN-CONTAINING PROTEIN"/>
    <property type="match status" value="1"/>
</dbReference>
<sequence>MKFSNQRPFSYPKAHENRLHPNDPAVRGPRIALFKLALKNFLLLQLLFLGLFAYIFGALFQATSHTHNLKVLYVDYDQGLVGTIIRNAYKGLQGDSFPTLIEKPGAEFPTPGDLREAVCKTRYWAALFVQPGASSTLETALTQPSNAYDKNDLVKYIWNEARYPTVVDSSISSNLQTLSATARIGYASHDWTTTITNTSAATYSTFADPWHLASINIQPTAQGSRLIYNTLVIILILIQEFFYLGTINGLYERFNIYSRLNPHRIIAFRFALSAAYTLIGSLCVAGMVWAFKAGWHVNGNQFALTWAILWLFAHVNFLTMDVFSVWLPPQFVPMALITWVIFNVASILLPFQLSAAFYRWAYVMPAHEVYQILIDIWSGGCNPTLSYALPILFIMELSSFCLSALGTHRRAHYALIKQEADKAIMQMRVDTAIKIEQENQRGLQRTRTATRSCGEIHDEKTEEQVDERTPEYEEQPHRLELARTIEKADEEIKRQQTRTSRNMHFGPSFGVSFGGGDD</sequence>
<evidence type="ECO:0000259" key="3">
    <source>
        <dbReference type="Pfam" id="PF12051"/>
    </source>
</evidence>
<evidence type="ECO:0000313" key="5">
    <source>
        <dbReference type="Proteomes" id="UP000800235"/>
    </source>
</evidence>
<keyword evidence="2" id="KW-1133">Transmembrane helix</keyword>
<evidence type="ECO:0000313" key="4">
    <source>
        <dbReference type="EMBL" id="KAF2437059.1"/>
    </source>
</evidence>
<evidence type="ECO:0000256" key="2">
    <source>
        <dbReference type="SAM" id="Phobius"/>
    </source>
</evidence>
<feature type="region of interest" description="Disordered" evidence="1">
    <location>
        <begin position="1"/>
        <end position="22"/>
    </location>
</feature>
<feature type="region of interest" description="Disordered" evidence="1">
    <location>
        <begin position="491"/>
        <end position="518"/>
    </location>
</feature>
<dbReference type="EMBL" id="MU007009">
    <property type="protein sequence ID" value="KAF2437059.1"/>
    <property type="molecule type" value="Genomic_DNA"/>
</dbReference>
<feature type="transmembrane region" description="Helical" evidence="2">
    <location>
        <begin position="334"/>
        <end position="358"/>
    </location>
</feature>
<keyword evidence="2" id="KW-0812">Transmembrane</keyword>
<dbReference type="InterPro" id="IPR053001">
    <property type="entry name" value="MNNG_permease-like"/>
</dbReference>
<feature type="transmembrane region" description="Helical" evidence="2">
    <location>
        <begin position="226"/>
        <end position="245"/>
    </location>
</feature>
<evidence type="ECO:0000256" key="1">
    <source>
        <dbReference type="SAM" id="MobiDB-lite"/>
    </source>
</evidence>
<feature type="domain" description="DUF3533" evidence="3">
    <location>
        <begin position="40"/>
        <end position="397"/>
    </location>
</feature>
<dbReference type="AlphaFoldDB" id="A0A9P4U3N6"/>
<feature type="transmembrane region" description="Helical" evidence="2">
    <location>
        <begin position="387"/>
        <end position="407"/>
    </location>
</feature>
<dbReference type="InterPro" id="IPR022703">
    <property type="entry name" value="DUF3533"/>
</dbReference>
<keyword evidence="2" id="KW-0472">Membrane</keyword>
<feature type="transmembrane region" description="Helical" evidence="2">
    <location>
        <begin position="266"/>
        <end position="291"/>
    </location>
</feature>
<dbReference type="Pfam" id="PF12051">
    <property type="entry name" value="DUF3533"/>
    <property type="match status" value="1"/>
</dbReference>